<dbReference type="Gene3D" id="2.30.29.30">
    <property type="entry name" value="Pleckstrin-homology domain (PH domain)/Phosphotyrosine-binding domain (PTB)"/>
    <property type="match status" value="1"/>
</dbReference>
<dbReference type="GeneID" id="9229485"/>
<feature type="region of interest" description="Disordered" evidence="1">
    <location>
        <begin position="177"/>
        <end position="273"/>
    </location>
</feature>
<dbReference type="InterPro" id="IPR011993">
    <property type="entry name" value="PH-like_dom_sf"/>
</dbReference>
<evidence type="ECO:0000313" key="3">
    <source>
        <dbReference type="EMBL" id="EEQ30848.1"/>
    </source>
</evidence>
<evidence type="ECO:0000313" key="4">
    <source>
        <dbReference type="Proteomes" id="UP000002035"/>
    </source>
</evidence>
<dbReference type="GO" id="GO:0006897">
    <property type="term" value="P:endocytosis"/>
    <property type="evidence" value="ECO:0007669"/>
    <property type="project" value="InterPro"/>
</dbReference>
<feature type="domain" description="NECAP PHear" evidence="2">
    <location>
        <begin position="14"/>
        <end position="217"/>
    </location>
</feature>
<protein>
    <submittedName>
        <fullName evidence="3">Adaptin ear-binding coat-associated protein 1</fullName>
    </submittedName>
</protein>
<evidence type="ECO:0000256" key="1">
    <source>
        <dbReference type="SAM" id="MobiDB-lite"/>
    </source>
</evidence>
<dbReference type="OMA" id="RTIHVYA"/>
<dbReference type="RefSeq" id="XP_002848161.1">
    <property type="nucleotide sequence ID" value="XM_002848115.1"/>
</dbReference>
<proteinExistence type="predicted"/>
<dbReference type="GO" id="GO:0030125">
    <property type="term" value="C:clathrin vesicle coat"/>
    <property type="evidence" value="ECO:0007669"/>
    <property type="project" value="TreeGrafter"/>
</dbReference>
<dbReference type="EMBL" id="DS995703">
    <property type="protein sequence ID" value="EEQ30848.1"/>
    <property type="molecule type" value="Genomic_DNA"/>
</dbReference>
<accession>C5FJI7</accession>
<dbReference type="eggNOG" id="KOG2500">
    <property type="taxonomic scope" value="Eukaryota"/>
</dbReference>
<dbReference type="AlphaFoldDB" id="C5FJI7"/>
<name>C5FJI7_ARTOC</name>
<feature type="compositionally biased region" description="Low complexity" evidence="1">
    <location>
        <begin position="177"/>
        <end position="190"/>
    </location>
</feature>
<gene>
    <name evidence="3" type="ORF">MCYG_03667</name>
</gene>
<dbReference type="PANTHER" id="PTHR12847:SF9">
    <property type="entry name" value="NECAP-LIKE PROTEIN CG9132"/>
    <property type="match status" value="1"/>
</dbReference>
<reference evidence="4" key="1">
    <citation type="journal article" date="2012" name="MBio">
        <title>Comparative genome analysis of Trichophyton rubrum and related dermatophytes reveals candidate genes involved in infection.</title>
        <authorList>
            <person name="Martinez D.A."/>
            <person name="Oliver B.G."/>
            <person name="Graeser Y."/>
            <person name="Goldberg J.M."/>
            <person name="Li W."/>
            <person name="Martinez-Rossi N.M."/>
            <person name="Monod M."/>
            <person name="Shelest E."/>
            <person name="Barton R.C."/>
            <person name="Birch E."/>
            <person name="Brakhage A.A."/>
            <person name="Chen Z."/>
            <person name="Gurr S.J."/>
            <person name="Heiman D."/>
            <person name="Heitman J."/>
            <person name="Kosti I."/>
            <person name="Rossi A."/>
            <person name="Saif S."/>
            <person name="Samalova M."/>
            <person name="Saunders C.W."/>
            <person name="Shea T."/>
            <person name="Summerbell R.C."/>
            <person name="Xu J."/>
            <person name="Young S."/>
            <person name="Zeng Q."/>
            <person name="Birren B.W."/>
            <person name="Cuomo C.A."/>
            <person name="White T.C."/>
        </authorList>
    </citation>
    <scope>NUCLEOTIDE SEQUENCE [LARGE SCALE GENOMIC DNA]</scope>
    <source>
        <strain evidence="4">ATCC MYA-4605 / CBS 113480</strain>
    </source>
</reference>
<keyword evidence="4" id="KW-1185">Reference proteome</keyword>
<dbReference type="VEuPathDB" id="FungiDB:MCYG_03667"/>
<dbReference type="InterPro" id="IPR012466">
    <property type="entry name" value="NECAP_PHear"/>
</dbReference>
<dbReference type="STRING" id="554155.C5FJI7"/>
<dbReference type="OrthoDB" id="10265489at2759"/>
<dbReference type="SUPFAM" id="SSF50729">
    <property type="entry name" value="PH domain-like"/>
    <property type="match status" value="1"/>
</dbReference>
<organism evidence="3 4">
    <name type="scientific">Arthroderma otae (strain ATCC MYA-4605 / CBS 113480)</name>
    <name type="common">Microsporum canis</name>
    <dbReference type="NCBI Taxonomy" id="554155"/>
    <lineage>
        <taxon>Eukaryota</taxon>
        <taxon>Fungi</taxon>
        <taxon>Dikarya</taxon>
        <taxon>Ascomycota</taxon>
        <taxon>Pezizomycotina</taxon>
        <taxon>Eurotiomycetes</taxon>
        <taxon>Eurotiomycetidae</taxon>
        <taxon>Onygenales</taxon>
        <taxon>Arthrodermataceae</taxon>
        <taxon>Microsporum</taxon>
    </lineage>
</organism>
<dbReference type="Proteomes" id="UP000002035">
    <property type="component" value="Unassembled WGS sequence"/>
</dbReference>
<feature type="compositionally biased region" description="Basic and acidic residues" evidence="1">
    <location>
        <begin position="217"/>
        <end position="227"/>
    </location>
</feature>
<sequence>MDPRTGEPLPPEAIQRVLYTCKAVHVYSIPPLTSMKGYEASTWTAPDAQDGNKTREIFTARLRIVESAVPTLTPAAQLRTPNRPLAALPDELEEEESVEVRTDIVLEDGETGALFAAAPYVEPSVVEHAIDSSRFFAVRVEGEGKKAVLGVGFEDRSDAFDFGVALQEARKILGFSTSTTTTTSSSSSSSRTGVPQRLQHQQARDYSLKPGENISVKPDRRADEERSGGSSSSSEPAALYSILPPPPPSARDRRRPVSTSATPTPTAEEEPGQ</sequence>
<dbReference type="HOGENOM" id="CLU_069884_0_0_1"/>
<dbReference type="PANTHER" id="PTHR12847">
    <property type="entry name" value="ATP-BINDING CASSETTE ABC TRANSPORTER-RELATED"/>
    <property type="match status" value="1"/>
</dbReference>
<dbReference type="Pfam" id="PF07933">
    <property type="entry name" value="DUF1681"/>
    <property type="match status" value="1"/>
</dbReference>
<evidence type="ECO:0000259" key="2">
    <source>
        <dbReference type="Pfam" id="PF07933"/>
    </source>
</evidence>